<evidence type="ECO:0000313" key="1">
    <source>
        <dbReference type="EMBL" id="CAB3997527.1"/>
    </source>
</evidence>
<dbReference type="EMBL" id="CACRXK020003121">
    <property type="protein sequence ID" value="CAB3997527.1"/>
    <property type="molecule type" value="Genomic_DNA"/>
</dbReference>
<protein>
    <submittedName>
        <fullName evidence="1">Uncharacterized protein</fullName>
    </submittedName>
</protein>
<dbReference type="InterPro" id="IPR050373">
    <property type="entry name" value="Fibrinogen_C-term_domain"/>
</dbReference>
<dbReference type="NCBIfam" id="NF040941">
    <property type="entry name" value="GGGWT_bact"/>
    <property type="match status" value="1"/>
</dbReference>
<gene>
    <name evidence="1" type="ORF">PACLA_8A066825</name>
</gene>
<dbReference type="InterPro" id="IPR036056">
    <property type="entry name" value="Fibrinogen-like_C"/>
</dbReference>
<proteinExistence type="predicted"/>
<dbReference type="AlphaFoldDB" id="A0A6S7HWI7"/>
<dbReference type="PANTHER" id="PTHR19143:SF458">
    <property type="entry name" value="FIBRINOGEN C-TERMINAL DOMAIN-CONTAINING PROTEIN-RELATED"/>
    <property type="match status" value="1"/>
</dbReference>
<dbReference type="PROSITE" id="PS51406">
    <property type="entry name" value="FIBRINOGEN_C_2"/>
    <property type="match status" value="1"/>
</dbReference>
<dbReference type="FunFam" id="3.90.215.10:FF:000001">
    <property type="entry name" value="Tenascin isoform 1"/>
    <property type="match status" value="1"/>
</dbReference>
<dbReference type="OrthoDB" id="5951372at2759"/>
<dbReference type="GO" id="GO:0005615">
    <property type="term" value="C:extracellular space"/>
    <property type="evidence" value="ECO:0007669"/>
    <property type="project" value="TreeGrafter"/>
</dbReference>
<organism evidence="1 2">
    <name type="scientific">Paramuricea clavata</name>
    <name type="common">Red gorgonian</name>
    <name type="synonym">Violescent sea-whip</name>
    <dbReference type="NCBI Taxonomy" id="317549"/>
    <lineage>
        <taxon>Eukaryota</taxon>
        <taxon>Metazoa</taxon>
        <taxon>Cnidaria</taxon>
        <taxon>Anthozoa</taxon>
        <taxon>Octocorallia</taxon>
        <taxon>Malacalcyonacea</taxon>
        <taxon>Plexauridae</taxon>
        <taxon>Paramuricea</taxon>
    </lineage>
</organism>
<comment type="caution">
    <text evidence="1">The sequence shown here is derived from an EMBL/GenBank/DDBJ whole genome shotgun (WGS) entry which is preliminary data.</text>
</comment>
<dbReference type="SMART" id="SM00186">
    <property type="entry name" value="FBG"/>
    <property type="match status" value="1"/>
</dbReference>
<dbReference type="Pfam" id="PF00147">
    <property type="entry name" value="Fibrinogen_C"/>
    <property type="match status" value="1"/>
</dbReference>
<name>A0A6S7HWI7_PARCT</name>
<dbReference type="PROSITE" id="PS00514">
    <property type="entry name" value="FIBRINOGEN_C_1"/>
    <property type="match status" value="1"/>
</dbReference>
<reference evidence="1" key="1">
    <citation type="submission" date="2020-04" db="EMBL/GenBank/DDBJ databases">
        <authorList>
            <person name="Alioto T."/>
            <person name="Alioto T."/>
            <person name="Gomez Garrido J."/>
        </authorList>
    </citation>
    <scope>NUCLEOTIDE SEQUENCE</scope>
    <source>
        <strain evidence="1">A484AB</strain>
    </source>
</reference>
<dbReference type="InterPro" id="IPR020837">
    <property type="entry name" value="Fibrinogen_CS"/>
</dbReference>
<accession>A0A6S7HWI7</accession>
<sequence>MRKGKHCADLYKRGYRTDGVYSIDPDSRGAFKVRCDMTTSGGGWTIFQRRVDGSVDFFRKWRDYKNGFGDPLGEYWLGLDKINRLTNSGRNMLRIDLEDTTGGTKYAEYNVFSVASEKAKYKLGLGTYSGTAGDAISGRGKPFTTRDADNDDHDNNCAVSYKGAWWYRSCHGANLNGFYHHGKHRSYADGVNWYNWKGYHYSLKKTEMKTRPSGFPLNK</sequence>
<evidence type="ECO:0000313" key="2">
    <source>
        <dbReference type="Proteomes" id="UP001152795"/>
    </source>
</evidence>
<dbReference type="PANTHER" id="PTHR19143">
    <property type="entry name" value="FIBRINOGEN/TENASCIN/ANGIOPOEITIN"/>
    <property type="match status" value="1"/>
</dbReference>
<dbReference type="InterPro" id="IPR002181">
    <property type="entry name" value="Fibrinogen_a/b/g_C_dom"/>
</dbReference>
<keyword evidence="2" id="KW-1185">Reference proteome</keyword>
<dbReference type="SUPFAM" id="SSF56496">
    <property type="entry name" value="Fibrinogen C-terminal domain-like"/>
    <property type="match status" value="1"/>
</dbReference>
<dbReference type="CDD" id="cd00087">
    <property type="entry name" value="FReD"/>
    <property type="match status" value="1"/>
</dbReference>
<dbReference type="InterPro" id="IPR014716">
    <property type="entry name" value="Fibrinogen_a/b/g_C_1"/>
</dbReference>
<dbReference type="Gene3D" id="3.90.215.10">
    <property type="entry name" value="Gamma Fibrinogen, chain A, domain 1"/>
    <property type="match status" value="1"/>
</dbReference>
<dbReference type="Proteomes" id="UP001152795">
    <property type="component" value="Unassembled WGS sequence"/>
</dbReference>